<dbReference type="InterPro" id="IPR029063">
    <property type="entry name" value="SAM-dependent_MTases_sf"/>
</dbReference>
<keyword evidence="7" id="KW-1185">Reference proteome</keyword>
<keyword evidence="3 6" id="KW-0808">Transferase</keyword>
<dbReference type="Proteomes" id="UP000431401">
    <property type="component" value="Unassembled WGS sequence"/>
</dbReference>
<dbReference type="EC" id="2.1.1.297" evidence="6"/>
<dbReference type="EMBL" id="WEGI01000007">
    <property type="protein sequence ID" value="MQY27781.1"/>
    <property type="molecule type" value="Genomic_DNA"/>
</dbReference>
<dbReference type="GO" id="GO:0032259">
    <property type="term" value="P:methylation"/>
    <property type="evidence" value="ECO:0007669"/>
    <property type="project" value="UniProtKB-KW"/>
</dbReference>
<organism evidence="6 7">
    <name type="scientific">Nocardia aurantia</name>
    <dbReference type="NCBI Taxonomy" id="2585199"/>
    <lineage>
        <taxon>Bacteria</taxon>
        <taxon>Bacillati</taxon>
        <taxon>Actinomycetota</taxon>
        <taxon>Actinomycetes</taxon>
        <taxon>Mycobacteriales</taxon>
        <taxon>Nocardiaceae</taxon>
        <taxon>Nocardia</taxon>
    </lineage>
</organism>
<dbReference type="RefSeq" id="WP_153343230.1">
    <property type="nucleotide sequence ID" value="NZ_WEGI01000007.1"/>
</dbReference>
<accession>A0A7K0DQ02</accession>
<evidence type="ECO:0000256" key="3">
    <source>
        <dbReference type="ARBA" id="ARBA00022679"/>
    </source>
</evidence>
<dbReference type="SUPFAM" id="SSF53335">
    <property type="entry name" value="S-adenosyl-L-methionine-dependent methyltransferases"/>
    <property type="match status" value="1"/>
</dbReference>
<evidence type="ECO:0000256" key="4">
    <source>
        <dbReference type="ARBA" id="ARBA00022691"/>
    </source>
</evidence>
<evidence type="ECO:0000256" key="2">
    <source>
        <dbReference type="ARBA" id="ARBA00022603"/>
    </source>
</evidence>
<dbReference type="PANTHER" id="PTHR45875:SF1">
    <property type="entry name" value="METHYLTRANSFERASE N6AMT1"/>
    <property type="match status" value="1"/>
</dbReference>
<dbReference type="GO" id="GO:0035657">
    <property type="term" value="C:eRF1 methyltransferase complex"/>
    <property type="evidence" value="ECO:0007669"/>
    <property type="project" value="TreeGrafter"/>
</dbReference>
<name>A0A7K0DQ02_9NOCA</name>
<dbReference type="CDD" id="cd02440">
    <property type="entry name" value="AdoMet_MTases"/>
    <property type="match status" value="1"/>
</dbReference>
<evidence type="ECO:0000256" key="1">
    <source>
        <dbReference type="ARBA" id="ARBA00006149"/>
    </source>
</evidence>
<feature type="domain" description="Methyltransferase small" evidence="5">
    <location>
        <begin position="14"/>
        <end position="105"/>
    </location>
</feature>
<dbReference type="GO" id="GO:0003676">
    <property type="term" value="F:nucleic acid binding"/>
    <property type="evidence" value="ECO:0007669"/>
    <property type="project" value="InterPro"/>
</dbReference>
<dbReference type="PANTHER" id="PTHR45875">
    <property type="entry name" value="METHYLTRANSFERASE N6AMT1"/>
    <property type="match status" value="1"/>
</dbReference>
<dbReference type="GO" id="GO:0102559">
    <property type="term" value="F:peptide chain release factor N(5)-glutamine methyltransferase activity"/>
    <property type="evidence" value="ECO:0007669"/>
    <property type="project" value="UniProtKB-EC"/>
</dbReference>
<dbReference type="OrthoDB" id="8746524at2"/>
<comment type="caution">
    <text evidence="6">The sequence shown here is derived from an EMBL/GenBank/DDBJ whole genome shotgun (WGS) entry which is preliminary data.</text>
</comment>
<evidence type="ECO:0000313" key="6">
    <source>
        <dbReference type="EMBL" id="MQY27781.1"/>
    </source>
</evidence>
<evidence type="ECO:0000313" key="7">
    <source>
        <dbReference type="Proteomes" id="UP000431401"/>
    </source>
</evidence>
<evidence type="ECO:0000259" key="5">
    <source>
        <dbReference type="Pfam" id="PF05175"/>
    </source>
</evidence>
<dbReference type="Gene3D" id="3.40.50.150">
    <property type="entry name" value="Vaccinia Virus protein VP39"/>
    <property type="match status" value="1"/>
</dbReference>
<reference evidence="6 7" key="1">
    <citation type="submission" date="2019-10" db="EMBL/GenBank/DDBJ databases">
        <title>Nocardia macrotermitis sp. nov. and Nocardia aurantia sp. nov., isolated from the gut of fungus growing-termite Macrotermes natalensis.</title>
        <authorList>
            <person name="Benndorf R."/>
            <person name="Schwitalla J."/>
            <person name="Martin K."/>
            <person name="De Beer W."/>
            <person name="Kaster A.-K."/>
            <person name="Vollmers J."/>
            <person name="Poulsen M."/>
            <person name="Beemelmanns C."/>
        </authorList>
    </citation>
    <scope>NUCLEOTIDE SEQUENCE [LARGE SCALE GENOMIC DNA]</scope>
    <source>
        <strain evidence="6 7">RB56</strain>
    </source>
</reference>
<dbReference type="InterPro" id="IPR052190">
    <property type="entry name" value="Euk-Arch_PrmC-MTase"/>
</dbReference>
<dbReference type="AlphaFoldDB" id="A0A7K0DQ02"/>
<dbReference type="Pfam" id="PF05175">
    <property type="entry name" value="MTS"/>
    <property type="match status" value="1"/>
</dbReference>
<proteinExistence type="inferred from homology"/>
<dbReference type="PROSITE" id="PS00092">
    <property type="entry name" value="N6_MTASE"/>
    <property type="match status" value="1"/>
</dbReference>
<sequence length="216" mass="23124">MIVFRAPGVYRPQSDTEMLLRAVGAAVPEGGRVLDVGTGSGALTVAALRSGAGRVTAMDISRRALLSARLNSLRWWGRVELLHGDIRLVHPRGRYDLVLANPPYVPACAADDIRRDARAWAAGPTGRSVLDPLCRLLPRLLRESGTGLIVQSALADPDRTVEMLTDGGLDAAVAARSTIAFGPVLRSRSKWLQATGLIEPGQRAEELVVIRAGHAR</sequence>
<protein>
    <submittedName>
        <fullName evidence="6">Release factor glutamine methyltransferase</fullName>
        <ecNumber evidence="6">2.1.1.297</ecNumber>
    </submittedName>
</protein>
<dbReference type="InterPro" id="IPR007848">
    <property type="entry name" value="Small_mtfrase_dom"/>
</dbReference>
<keyword evidence="2 6" id="KW-0489">Methyltransferase</keyword>
<comment type="similarity">
    <text evidence="1">Belongs to the eukaryotic/archaeal PrmC-related family.</text>
</comment>
<gene>
    <name evidence="6" type="primary">prmC_3</name>
    <name evidence="6" type="ORF">NRB56_33640</name>
</gene>
<dbReference type="InterPro" id="IPR002052">
    <property type="entry name" value="DNA_methylase_N6_adenine_CS"/>
</dbReference>
<keyword evidence="4" id="KW-0949">S-adenosyl-L-methionine</keyword>